<dbReference type="AlphaFoldDB" id="A0ABD2PL17"/>
<proteinExistence type="predicted"/>
<evidence type="ECO:0000313" key="2">
    <source>
        <dbReference type="EMBL" id="KAL3307653.1"/>
    </source>
</evidence>
<gene>
    <name evidence="2" type="ORF">Ciccas_013827</name>
</gene>
<name>A0ABD2PL17_9PLAT</name>
<reference evidence="2 3" key="1">
    <citation type="submission" date="2024-11" db="EMBL/GenBank/DDBJ databases">
        <title>Adaptive evolution of stress response genes in parasites aligns with host niche diversity.</title>
        <authorList>
            <person name="Hahn C."/>
            <person name="Resl P."/>
        </authorList>
    </citation>
    <scope>NUCLEOTIDE SEQUENCE [LARGE SCALE GENOMIC DNA]</scope>
    <source>
        <strain evidence="2">EGGRZ-B1_66</strain>
        <tissue evidence="2">Body</tissue>
    </source>
</reference>
<protein>
    <submittedName>
        <fullName evidence="2">Uncharacterized protein</fullName>
    </submittedName>
</protein>
<dbReference type="EMBL" id="JBJKFK010006813">
    <property type="protein sequence ID" value="KAL3307653.1"/>
    <property type="molecule type" value="Genomic_DNA"/>
</dbReference>
<organism evidence="2 3">
    <name type="scientific">Cichlidogyrus casuarinus</name>
    <dbReference type="NCBI Taxonomy" id="1844966"/>
    <lineage>
        <taxon>Eukaryota</taxon>
        <taxon>Metazoa</taxon>
        <taxon>Spiralia</taxon>
        <taxon>Lophotrochozoa</taxon>
        <taxon>Platyhelminthes</taxon>
        <taxon>Monogenea</taxon>
        <taxon>Monopisthocotylea</taxon>
        <taxon>Dactylogyridea</taxon>
        <taxon>Ancyrocephalidae</taxon>
        <taxon>Cichlidogyrus</taxon>
    </lineage>
</organism>
<comment type="caution">
    <text evidence="2">The sequence shown here is derived from an EMBL/GenBank/DDBJ whole genome shotgun (WGS) entry which is preliminary data.</text>
</comment>
<sequence>MVEYDLAPVDSSSEDDVDETFHATIEEPLLAMDASTMVDNAFVEWLNGFNLHGDIPLPPSAPLPRPPVPEESTFQTESDFPLPPSARLPRPPVPEESTFQTESDFPLPPSAPLPRPPVPEEPTFRVPPIALRTISISQVKSFIPSSVCNSYF</sequence>
<evidence type="ECO:0000313" key="3">
    <source>
        <dbReference type="Proteomes" id="UP001626550"/>
    </source>
</evidence>
<accession>A0ABD2PL17</accession>
<feature type="compositionally biased region" description="Pro residues" evidence="1">
    <location>
        <begin position="81"/>
        <end position="94"/>
    </location>
</feature>
<feature type="compositionally biased region" description="Pro residues" evidence="1">
    <location>
        <begin position="106"/>
        <end position="120"/>
    </location>
</feature>
<keyword evidence="3" id="KW-1185">Reference proteome</keyword>
<evidence type="ECO:0000256" key="1">
    <source>
        <dbReference type="SAM" id="MobiDB-lite"/>
    </source>
</evidence>
<dbReference type="Proteomes" id="UP001626550">
    <property type="component" value="Unassembled WGS sequence"/>
</dbReference>
<feature type="compositionally biased region" description="Pro residues" evidence="1">
    <location>
        <begin position="56"/>
        <end position="69"/>
    </location>
</feature>
<feature type="region of interest" description="Disordered" evidence="1">
    <location>
        <begin position="56"/>
        <end position="121"/>
    </location>
</feature>